<evidence type="ECO:0000256" key="6">
    <source>
        <dbReference type="ARBA" id="ARBA00022723"/>
    </source>
</evidence>
<evidence type="ECO:0000256" key="2">
    <source>
        <dbReference type="ARBA" id="ARBA00005860"/>
    </source>
</evidence>
<proteinExistence type="inferred from homology"/>
<sequence length="1247" mass="136371">MEFCGSSSRFVSSLQLRFAAGLAVSGILLILLWSGAADAKSRHGQIPSSQGHESGVSSHSCIHDQIIEQRKRPGRKVYSVTPQVYHEPRSARKGRALLSVSEEEHKDVKQPIRIYLNYDAVGHSFDRDCQRVGDIVKLGEPPSSTFLAAPTCNPNVKPPVSGDCWYNCTFDDISGEDKRRRLRKALEQTADWFRRALAVEPVKGNLRLSGYSACGQDGGVQLPRQYVEKGIADTDLVLLVTTRPTTGNTLAWAVACERDQWGRAIAGHVNVAPRHLTAESWTLLSATLIHEVMHVLGFDPHAFAHFRDERKRRRTEVTEQQMDEKLGRIVTRVVLPRVVMHSRHHYGAFSQNFSGLELEDGGGRGTSGSHWEKRLLMNEIMTGSVDTRSVVSKMTLALLEDSGWYKANYSMADRLDWGRNQGTQFVTSPCNMWKGAYHCNTTQLSGCTYNREAEGYCPILSYNGDLPQWARYFPQANKGGQSSLADYCTYFVAYSDGSCTDINSARAPDRMLGEVRGSDSRCMASSLVRTGFVRGSMPQGNGCYQHRCKNNLLEVAVEGEWKFCPQAGGPIQFPGFNGELICPAYHELCGSPIVSVLGQCPNSCNFNGDCVDGKCRCLLGYHGHDCKIRSCPNNCSGHGKCTTQGVCICENGFTGIDCSTAVCDEQCSLHGGVCDNGVCEFRCSDYAGYTCQNSSKLVTSLLVCKNVLERDMLGKHCAPREPSILQQLEEVVVMPNYNRLFPGGARKLFNIFGNSYCDEAAKRLACWISIQKCDIDGDDRLRVCHSACQSYNVACGASLDCSDQTLFSTAEEGDANCTGSAEIRSPWFTRLWSKLLAKSQPFIGVNYGQTADNLPPPSATAKLLRSTTIQKVRLYGSDPAIIKALANTGIEIVIGTGDVPGLASDPSFARSWVETNVVPYYPASKITLIDVGNEATTFGDRNFMLQLLPAMKNVQSALEAASLGGKIKVSTVHTMSILSQSDPPSAGVFAADHADILKGLLEFNRETGSPFAVNPYPFFAYQSDPRPETLAFCLFQPNPGRVDANSKIKYMNMFDAQVDAVYSALSSFGFKDVEIVVAETGWPYKGDPDEVGTTIENAKAYNKNLIAHLKSMAGTPLMPGKVIETYLFALYDENLKPGKGSERAFGLFKPDVTMTYDIGLTKTTNQTSMAPQSPMPRLPPAAAPTSQTIPAPPQMILPSPTSPSDKNSGQTDVHNSTPRSASLAHLCSSLSVPSMMLFVSVMYALIM</sequence>
<dbReference type="Gene3D" id="2.10.55.10">
    <property type="entry name" value="Leishmanolysin domain 3"/>
    <property type="match status" value="1"/>
</dbReference>
<dbReference type="PROSITE" id="PS50026">
    <property type="entry name" value="EGF_3"/>
    <property type="match status" value="1"/>
</dbReference>
<dbReference type="GO" id="GO:0005737">
    <property type="term" value="C:cytoplasm"/>
    <property type="evidence" value="ECO:0007669"/>
    <property type="project" value="TreeGrafter"/>
</dbReference>
<dbReference type="SUPFAM" id="SSF51445">
    <property type="entry name" value="(Trans)glycosidases"/>
    <property type="match status" value="1"/>
</dbReference>
<feature type="disulfide bond" evidence="14">
    <location>
        <begin position="649"/>
        <end position="658"/>
    </location>
</feature>
<comment type="similarity">
    <text evidence="2">Belongs to the peptidase M8 family.</text>
</comment>
<dbReference type="SUPFAM" id="SSF55486">
    <property type="entry name" value="Metalloproteases ('zincins'), catalytic domain"/>
    <property type="match status" value="1"/>
</dbReference>
<dbReference type="PROSITE" id="PS01186">
    <property type="entry name" value="EGF_2"/>
    <property type="match status" value="1"/>
</dbReference>
<dbReference type="FunFam" id="3.10.170.20:FF:000001">
    <property type="entry name" value="Peptidase M8, leishmanolysin"/>
    <property type="match status" value="1"/>
</dbReference>
<dbReference type="PANTHER" id="PTHR10942">
    <property type="entry name" value="LEISHMANOLYSIN-LIKE PEPTIDASE"/>
    <property type="match status" value="1"/>
</dbReference>
<dbReference type="PROSITE" id="PS00022">
    <property type="entry name" value="EGF_1"/>
    <property type="match status" value="1"/>
</dbReference>
<keyword evidence="5" id="KW-0645">Protease</keyword>
<feature type="binding site" evidence="13">
    <location>
        <position position="294"/>
    </location>
    <ligand>
        <name>Zn(2+)</name>
        <dbReference type="ChEBI" id="CHEBI:29105"/>
        <note>catalytic</note>
    </ligand>
</feature>
<feature type="active site" evidence="12">
    <location>
        <position position="291"/>
    </location>
</feature>
<dbReference type="FunFam" id="3.20.20.80:FF:000005">
    <property type="entry name" value="Glucan endo-1,3-beta-glucosidase 14"/>
    <property type="match status" value="1"/>
</dbReference>
<keyword evidence="7" id="KW-0732">Signal</keyword>
<name>A0A8X7RIL2_BRACI</name>
<evidence type="ECO:0000256" key="1">
    <source>
        <dbReference type="ARBA" id="ARBA00000382"/>
    </source>
</evidence>
<dbReference type="Gene3D" id="3.90.132.10">
    <property type="entry name" value="Leishmanolysin , domain 2"/>
    <property type="match status" value="1"/>
</dbReference>
<dbReference type="GO" id="GO:0016020">
    <property type="term" value="C:membrane"/>
    <property type="evidence" value="ECO:0007669"/>
    <property type="project" value="InterPro"/>
</dbReference>
<dbReference type="SMART" id="SM00181">
    <property type="entry name" value="EGF"/>
    <property type="match status" value="2"/>
</dbReference>
<dbReference type="InterPro" id="IPR001577">
    <property type="entry name" value="Peptidase_M8"/>
</dbReference>
<dbReference type="Gene3D" id="2.30.34.10">
    <property type="entry name" value="Leishmanolysin domain 4"/>
    <property type="match status" value="1"/>
</dbReference>
<evidence type="ECO:0000256" key="8">
    <source>
        <dbReference type="ARBA" id="ARBA00022801"/>
    </source>
</evidence>
<keyword evidence="9 13" id="KW-0862">Zinc</keyword>
<dbReference type="OrthoDB" id="527990at2759"/>
<dbReference type="InterPro" id="IPR017853">
    <property type="entry name" value="GH"/>
</dbReference>
<keyword evidence="8" id="KW-0378">Hydrolase</keyword>
<dbReference type="FunFam" id="3.90.132.10:FF:000001">
    <property type="entry name" value="leishmanolysin-like peptidase isoform X2"/>
    <property type="match status" value="1"/>
</dbReference>
<evidence type="ECO:0000256" key="12">
    <source>
        <dbReference type="PIRSR" id="PIRSR601577-1"/>
    </source>
</evidence>
<dbReference type="Pfam" id="PF00332">
    <property type="entry name" value="Glyco_hydro_17"/>
    <property type="match status" value="1"/>
</dbReference>
<dbReference type="EMBL" id="JAAMPC010000010">
    <property type="protein sequence ID" value="KAG2288637.1"/>
    <property type="molecule type" value="Genomic_DNA"/>
</dbReference>
<evidence type="ECO:0000256" key="7">
    <source>
        <dbReference type="ARBA" id="ARBA00022729"/>
    </source>
</evidence>
<feature type="domain" description="EGF-like" evidence="17">
    <location>
        <begin position="627"/>
        <end position="659"/>
    </location>
</feature>
<evidence type="ECO:0000256" key="3">
    <source>
        <dbReference type="ARBA" id="ARBA00008773"/>
    </source>
</evidence>
<evidence type="ECO:0000256" key="15">
    <source>
        <dbReference type="RuleBase" id="RU004335"/>
    </source>
</evidence>
<dbReference type="FunFam" id="2.30.34.10:FF:000001">
    <property type="entry name" value="leishmanolysin-like isoform X2"/>
    <property type="match status" value="1"/>
</dbReference>
<dbReference type="AlphaFoldDB" id="A0A8X7RIL2"/>
<feature type="compositionally biased region" description="Pro residues" evidence="16">
    <location>
        <begin position="1173"/>
        <end position="1182"/>
    </location>
</feature>
<keyword evidence="6 13" id="KW-0479">Metal-binding</keyword>
<keyword evidence="10 13" id="KW-0482">Metalloprotease</keyword>
<dbReference type="PRINTS" id="PR00782">
    <property type="entry name" value="LSHMANOLYSIN"/>
</dbReference>
<feature type="region of interest" description="Disordered" evidence="16">
    <location>
        <begin position="1163"/>
        <end position="1218"/>
    </location>
</feature>
<accession>A0A8X7RIL2</accession>
<feature type="compositionally biased region" description="Polar residues" evidence="16">
    <location>
        <begin position="1202"/>
        <end position="1218"/>
    </location>
</feature>
<evidence type="ECO:0000256" key="14">
    <source>
        <dbReference type="PROSITE-ProRule" id="PRU00076"/>
    </source>
</evidence>
<dbReference type="FunFam" id="2.10.25.10:FF:000016">
    <property type="entry name" value="Teneurin transmembrane protein 2"/>
    <property type="match status" value="1"/>
</dbReference>
<evidence type="ECO:0000256" key="5">
    <source>
        <dbReference type="ARBA" id="ARBA00022670"/>
    </source>
</evidence>
<reference evidence="18 19" key="1">
    <citation type="submission" date="2020-02" db="EMBL/GenBank/DDBJ databases">
        <authorList>
            <person name="Ma Q."/>
            <person name="Huang Y."/>
            <person name="Song X."/>
            <person name="Pei D."/>
        </authorList>
    </citation>
    <scope>NUCLEOTIDE SEQUENCE [LARGE SCALE GENOMIC DNA]</scope>
    <source>
        <strain evidence="18">Sxm20200214</strain>
        <tissue evidence="18">Leaf</tissue>
    </source>
</reference>
<keyword evidence="14" id="KW-0245">EGF-like domain</keyword>
<dbReference type="GO" id="GO:0042973">
    <property type="term" value="F:glucan endo-1,3-beta-D-glucosidase activity"/>
    <property type="evidence" value="ECO:0007669"/>
    <property type="project" value="UniProtKB-EC"/>
</dbReference>
<evidence type="ECO:0000256" key="11">
    <source>
        <dbReference type="ARBA" id="ARBA00023295"/>
    </source>
</evidence>
<dbReference type="GO" id="GO:0006508">
    <property type="term" value="P:proteolysis"/>
    <property type="evidence" value="ECO:0007669"/>
    <property type="project" value="UniProtKB-KW"/>
</dbReference>
<dbReference type="Gene3D" id="3.20.20.80">
    <property type="entry name" value="Glycosidases"/>
    <property type="match status" value="1"/>
</dbReference>
<evidence type="ECO:0000256" key="9">
    <source>
        <dbReference type="ARBA" id="ARBA00022833"/>
    </source>
</evidence>
<dbReference type="GO" id="GO:0004222">
    <property type="term" value="F:metalloendopeptidase activity"/>
    <property type="evidence" value="ECO:0007669"/>
    <property type="project" value="InterPro"/>
</dbReference>
<dbReference type="EC" id="3.2.1.39" evidence="4"/>
<organism evidence="18 19">
    <name type="scientific">Brassica carinata</name>
    <name type="common">Ethiopian mustard</name>
    <name type="synonym">Abyssinian cabbage</name>
    <dbReference type="NCBI Taxonomy" id="52824"/>
    <lineage>
        <taxon>Eukaryota</taxon>
        <taxon>Viridiplantae</taxon>
        <taxon>Streptophyta</taxon>
        <taxon>Embryophyta</taxon>
        <taxon>Tracheophyta</taxon>
        <taxon>Spermatophyta</taxon>
        <taxon>Magnoliopsida</taxon>
        <taxon>eudicotyledons</taxon>
        <taxon>Gunneridae</taxon>
        <taxon>Pentapetalae</taxon>
        <taxon>rosids</taxon>
        <taxon>malvids</taxon>
        <taxon>Brassicales</taxon>
        <taxon>Brassicaceae</taxon>
        <taxon>Brassiceae</taxon>
        <taxon>Brassica</taxon>
    </lineage>
</organism>
<dbReference type="GO" id="GO:0005975">
    <property type="term" value="P:carbohydrate metabolic process"/>
    <property type="evidence" value="ECO:0007669"/>
    <property type="project" value="InterPro"/>
</dbReference>
<comment type="similarity">
    <text evidence="3 15">Belongs to the glycosyl hydrolase 17 family.</text>
</comment>
<keyword evidence="14" id="KW-1015">Disulfide bond</keyword>
<dbReference type="InterPro" id="IPR000742">
    <property type="entry name" value="EGF"/>
</dbReference>
<evidence type="ECO:0000259" key="17">
    <source>
        <dbReference type="PROSITE" id="PS50026"/>
    </source>
</evidence>
<protein>
    <recommendedName>
        <fullName evidence="4">glucan endo-1,3-beta-D-glucosidase</fullName>
        <ecNumber evidence="4">3.2.1.39</ecNumber>
    </recommendedName>
</protein>
<dbReference type="Gene3D" id="3.10.170.20">
    <property type="match status" value="1"/>
</dbReference>
<dbReference type="InterPro" id="IPR000490">
    <property type="entry name" value="Glyco_hydro_17"/>
</dbReference>
<comment type="catalytic activity">
    <reaction evidence="1">
        <text>Hydrolysis of (1-&gt;3)-beta-D-glucosidic linkages in (1-&gt;3)-beta-D-glucans.</text>
        <dbReference type="EC" id="3.2.1.39"/>
    </reaction>
</comment>
<feature type="disulfide bond" evidence="14">
    <location>
        <begin position="631"/>
        <end position="641"/>
    </location>
</feature>
<feature type="binding site" evidence="13">
    <location>
        <position position="290"/>
    </location>
    <ligand>
        <name>Zn(2+)</name>
        <dbReference type="ChEBI" id="CHEBI:29105"/>
        <note>catalytic</note>
    </ligand>
</feature>
<feature type="binding site" evidence="13">
    <location>
        <position position="370"/>
    </location>
    <ligand>
        <name>Zn(2+)</name>
        <dbReference type="ChEBI" id="CHEBI:29105"/>
        <note>catalytic</note>
    </ligand>
</feature>
<evidence type="ECO:0000256" key="10">
    <source>
        <dbReference type="ARBA" id="ARBA00023049"/>
    </source>
</evidence>
<evidence type="ECO:0000256" key="16">
    <source>
        <dbReference type="SAM" id="MobiDB-lite"/>
    </source>
</evidence>
<evidence type="ECO:0000313" key="18">
    <source>
        <dbReference type="EMBL" id="KAG2288637.1"/>
    </source>
</evidence>
<gene>
    <name evidence="18" type="ORF">Bca52824_048241</name>
</gene>
<dbReference type="Proteomes" id="UP000886595">
    <property type="component" value="Unassembled WGS sequence"/>
</dbReference>
<evidence type="ECO:0000313" key="19">
    <source>
        <dbReference type="Proteomes" id="UP000886595"/>
    </source>
</evidence>
<dbReference type="Gene3D" id="2.10.25.10">
    <property type="entry name" value="Laminin"/>
    <property type="match status" value="2"/>
</dbReference>
<keyword evidence="11" id="KW-0326">Glycosidase</keyword>
<comment type="caution">
    <text evidence="14">Lacks conserved residue(s) required for the propagation of feature annotation.</text>
</comment>
<dbReference type="Pfam" id="PF01457">
    <property type="entry name" value="Peptidase_M8"/>
    <property type="match status" value="1"/>
</dbReference>
<dbReference type="Pfam" id="PF23106">
    <property type="entry name" value="EGF_Teneurin"/>
    <property type="match status" value="1"/>
</dbReference>
<comment type="caution">
    <text evidence="18">The sequence shown here is derived from an EMBL/GenBank/DDBJ whole genome shotgun (WGS) entry which is preliminary data.</text>
</comment>
<dbReference type="FunFam" id="2.10.55.10:FF:000002">
    <property type="entry name" value="leishmanolysin-like peptidase isoform X2"/>
    <property type="match status" value="1"/>
</dbReference>
<dbReference type="PANTHER" id="PTHR10942:SF0">
    <property type="entry name" value="LEISHMANOLYSIN-LIKE PEPTIDASE"/>
    <property type="match status" value="1"/>
</dbReference>
<keyword evidence="19" id="KW-1185">Reference proteome</keyword>
<evidence type="ECO:0000256" key="13">
    <source>
        <dbReference type="PIRSR" id="PIRSR601577-2"/>
    </source>
</evidence>
<comment type="cofactor">
    <cofactor evidence="13">
        <name>Zn(2+)</name>
        <dbReference type="ChEBI" id="CHEBI:29105"/>
    </cofactor>
    <text evidence="13">Binds 1 zinc ion per subunit.</text>
</comment>
<dbReference type="GO" id="GO:0046872">
    <property type="term" value="F:metal ion binding"/>
    <property type="evidence" value="ECO:0007669"/>
    <property type="project" value="UniProtKB-KW"/>
</dbReference>
<dbReference type="GO" id="GO:0007155">
    <property type="term" value="P:cell adhesion"/>
    <property type="evidence" value="ECO:0007669"/>
    <property type="project" value="InterPro"/>
</dbReference>
<evidence type="ECO:0000256" key="4">
    <source>
        <dbReference type="ARBA" id="ARBA00012780"/>
    </source>
</evidence>